<comment type="subcellular location">
    <subcellularLocation>
        <location evidence="1">Membrane</location>
        <topology evidence="1">Multi-pass membrane protein</topology>
    </subcellularLocation>
</comment>
<evidence type="ECO:0000256" key="7">
    <source>
        <dbReference type="SAM" id="MobiDB-lite"/>
    </source>
</evidence>
<proteinExistence type="inferred from homology"/>
<feature type="transmembrane region" description="Helical" evidence="8">
    <location>
        <begin position="144"/>
        <end position="161"/>
    </location>
</feature>
<feature type="transmembrane region" description="Helical" evidence="8">
    <location>
        <begin position="215"/>
        <end position="234"/>
    </location>
</feature>
<feature type="transmembrane region" description="Helical" evidence="8">
    <location>
        <begin position="182"/>
        <end position="209"/>
    </location>
</feature>
<organism evidence="9 10">
    <name type="scientific">Coccomyxa subellipsoidea</name>
    <dbReference type="NCBI Taxonomy" id="248742"/>
    <lineage>
        <taxon>Eukaryota</taxon>
        <taxon>Viridiplantae</taxon>
        <taxon>Chlorophyta</taxon>
        <taxon>core chlorophytes</taxon>
        <taxon>Trebouxiophyceae</taxon>
        <taxon>Trebouxiophyceae incertae sedis</taxon>
        <taxon>Coccomyxaceae</taxon>
        <taxon>Coccomyxa</taxon>
    </lineage>
</organism>
<keyword evidence="4 8" id="KW-0812">Transmembrane</keyword>
<evidence type="ECO:0000313" key="9">
    <source>
        <dbReference type="EMBL" id="KAK9917876.1"/>
    </source>
</evidence>
<reference evidence="9 10" key="1">
    <citation type="journal article" date="2024" name="Nat. Commun.">
        <title>Phylogenomics reveals the evolutionary origins of lichenization in chlorophyte algae.</title>
        <authorList>
            <person name="Puginier C."/>
            <person name="Libourel C."/>
            <person name="Otte J."/>
            <person name="Skaloud P."/>
            <person name="Haon M."/>
            <person name="Grisel S."/>
            <person name="Petersen M."/>
            <person name="Berrin J.G."/>
            <person name="Delaux P.M."/>
            <person name="Dal Grande F."/>
            <person name="Keller J."/>
        </authorList>
    </citation>
    <scope>NUCLEOTIDE SEQUENCE [LARGE SCALE GENOMIC DNA]</scope>
    <source>
        <strain evidence="9 10">SAG 216-7</strain>
    </source>
</reference>
<dbReference type="PANTHER" id="PTHR10778">
    <property type="entry name" value="SOLUTE CARRIER FAMILY 35 MEMBER B"/>
    <property type="match status" value="1"/>
</dbReference>
<protein>
    <recommendedName>
        <fullName evidence="11">UAA transporter</fullName>
    </recommendedName>
</protein>
<dbReference type="Proteomes" id="UP001491310">
    <property type="component" value="Unassembled WGS sequence"/>
</dbReference>
<sequence length="328" mass="36070">MVYSVLQERIMTRPFGDDGNSFKFSMFLVLCNRLVTCVLAVCCLLWVGESMKPVAPSYGYAAVSLSNVMATTCQYEALKYVTFPLQTLGKCAKMIPVMVWGSIMLQKRYKKRDYVLAVAITTGLMLFFLTGPVSSKKQNARSDAVMWGSALMLGYLGFDGFTSTFQDRLFKGYSMSAYNQMLYVNMFSAAVSFCGLVTSGQLLPALAFIRRHPEALSSIFVLSLSATVGQLFILHTIKKFGALFFAAIMTTRQFLSILVSSALFANPLSTGQWLGTAVVFVALYCKTFLGTKVKPVHPQKSPGRAPIKAGYSTKEGQGTSKEYLISSE</sequence>
<gene>
    <name evidence="9" type="ORF">WJX75_009158</name>
</gene>
<comment type="similarity">
    <text evidence="2">Belongs to the nucleotide-sugar transporter family. UDP-galactose:UMP antiporter (TC 2.A.7.11) subfamily.</text>
</comment>
<evidence type="ECO:0000313" key="10">
    <source>
        <dbReference type="Proteomes" id="UP001491310"/>
    </source>
</evidence>
<dbReference type="PANTHER" id="PTHR10778:SF13">
    <property type="entry name" value="ADENOSINE 3'-PHOSPHO 5'-PHOSPHOSULFATE TRANSPORTER 1"/>
    <property type="match status" value="1"/>
</dbReference>
<accession>A0ABR2Z1P4</accession>
<keyword evidence="5 8" id="KW-1133">Transmembrane helix</keyword>
<feature type="region of interest" description="Disordered" evidence="7">
    <location>
        <begin position="296"/>
        <end position="328"/>
    </location>
</feature>
<feature type="transmembrane region" description="Helical" evidence="8">
    <location>
        <begin position="24"/>
        <end position="47"/>
    </location>
</feature>
<comment type="caution">
    <text evidence="9">The sequence shown here is derived from an EMBL/GenBank/DDBJ whole genome shotgun (WGS) entry which is preliminary data.</text>
</comment>
<dbReference type="InterPro" id="IPR013657">
    <property type="entry name" value="SCL35B1-4/HUT1"/>
</dbReference>
<evidence type="ECO:0008006" key="11">
    <source>
        <dbReference type="Google" id="ProtNLM"/>
    </source>
</evidence>
<evidence type="ECO:0000256" key="4">
    <source>
        <dbReference type="ARBA" id="ARBA00022692"/>
    </source>
</evidence>
<feature type="transmembrane region" description="Helical" evidence="8">
    <location>
        <begin position="241"/>
        <end position="265"/>
    </location>
</feature>
<dbReference type="Pfam" id="PF08449">
    <property type="entry name" value="UAA"/>
    <property type="match status" value="1"/>
</dbReference>
<keyword evidence="6 8" id="KW-0472">Membrane</keyword>
<evidence type="ECO:0000256" key="6">
    <source>
        <dbReference type="ARBA" id="ARBA00023136"/>
    </source>
</evidence>
<keyword evidence="10" id="KW-1185">Reference proteome</keyword>
<name>A0ABR2Z1P4_9CHLO</name>
<evidence type="ECO:0000256" key="5">
    <source>
        <dbReference type="ARBA" id="ARBA00022989"/>
    </source>
</evidence>
<keyword evidence="3" id="KW-0813">Transport</keyword>
<feature type="transmembrane region" description="Helical" evidence="8">
    <location>
        <begin position="114"/>
        <end position="132"/>
    </location>
</feature>
<dbReference type="EMBL" id="JALJOT010000002">
    <property type="protein sequence ID" value="KAK9917876.1"/>
    <property type="molecule type" value="Genomic_DNA"/>
</dbReference>
<feature type="compositionally biased region" description="Polar residues" evidence="7">
    <location>
        <begin position="314"/>
        <end position="328"/>
    </location>
</feature>
<evidence type="ECO:0000256" key="2">
    <source>
        <dbReference type="ARBA" id="ARBA00008349"/>
    </source>
</evidence>
<evidence type="ECO:0000256" key="3">
    <source>
        <dbReference type="ARBA" id="ARBA00022448"/>
    </source>
</evidence>
<evidence type="ECO:0000256" key="1">
    <source>
        <dbReference type="ARBA" id="ARBA00004141"/>
    </source>
</evidence>
<evidence type="ECO:0000256" key="8">
    <source>
        <dbReference type="SAM" id="Phobius"/>
    </source>
</evidence>
<feature type="transmembrane region" description="Helical" evidence="8">
    <location>
        <begin position="271"/>
        <end position="289"/>
    </location>
</feature>